<organism evidence="2 3">
    <name type="scientific">Mycobacterium tuberculosis</name>
    <dbReference type="NCBI Taxonomy" id="1773"/>
    <lineage>
        <taxon>Bacteria</taxon>
        <taxon>Bacillati</taxon>
        <taxon>Actinomycetota</taxon>
        <taxon>Actinomycetes</taxon>
        <taxon>Mycobacteriales</taxon>
        <taxon>Mycobacteriaceae</taxon>
        <taxon>Mycobacterium</taxon>
        <taxon>Mycobacterium tuberculosis complex</taxon>
    </lineage>
</organism>
<sequence>MLTNPLVNGMPAKASRNIDSITPTIGERCPSPAQWDRSASSEPAEPSAPRTRPTMANAPIVLKL</sequence>
<gene>
    <name evidence="2" type="ORF">ERS007739_01829</name>
</gene>
<feature type="region of interest" description="Disordered" evidence="1">
    <location>
        <begin position="1"/>
        <end position="64"/>
    </location>
</feature>
<evidence type="ECO:0000313" key="2">
    <source>
        <dbReference type="EMBL" id="COX87525.1"/>
    </source>
</evidence>
<comment type="caution">
    <text evidence="2">The sequence shown here is derived from an EMBL/GenBank/DDBJ whole genome shotgun (WGS) entry which is preliminary data.</text>
</comment>
<name>A0A916LAE6_MYCTX</name>
<protein>
    <submittedName>
        <fullName evidence="2">Uncharacterized protein</fullName>
    </submittedName>
</protein>
<accession>A0A916LAE6</accession>
<evidence type="ECO:0000256" key="1">
    <source>
        <dbReference type="SAM" id="MobiDB-lite"/>
    </source>
</evidence>
<evidence type="ECO:0000313" key="3">
    <source>
        <dbReference type="Proteomes" id="UP000039021"/>
    </source>
</evidence>
<proteinExistence type="predicted"/>
<dbReference type="EMBL" id="CSBK01000760">
    <property type="protein sequence ID" value="COX87525.1"/>
    <property type="molecule type" value="Genomic_DNA"/>
</dbReference>
<dbReference type="Proteomes" id="UP000039021">
    <property type="component" value="Unassembled WGS sequence"/>
</dbReference>
<feature type="compositionally biased region" description="Low complexity" evidence="1">
    <location>
        <begin position="38"/>
        <end position="49"/>
    </location>
</feature>
<dbReference type="AlphaFoldDB" id="A0A916LAE6"/>
<reference evidence="3" key="1">
    <citation type="submission" date="2015-03" db="EMBL/GenBank/DDBJ databases">
        <authorList>
            <consortium name="Pathogen Informatics"/>
        </authorList>
    </citation>
    <scope>NUCLEOTIDE SEQUENCE [LARGE SCALE GENOMIC DNA]</scope>
    <source>
        <strain evidence="3">N09902308</strain>
    </source>
</reference>